<name>A0A699GVG3_TANCI</name>
<protein>
    <submittedName>
        <fullName evidence="2">Uncharacterized protein</fullName>
    </submittedName>
</protein>
<sequence>MLLAEEMEKARSSTLKISLKLLIHSTCPIWKVKGEALKQKAIYERSHIHETYANTNIDANYNLYLDVSKTFNNHKGRNDEEAIQEEREPNDDHGIGNLDNVLVWDNTSYHANEEEEQYEEDRCEMLGNPHQELSICKIRRFEMIKYSFGPTEKYIAIN</sequence>
<evidence type="ECO:0000313" key="2">
    <source>
        <dbReference type="EMBL" id="GEW34803.1"/>
    </source>
</evidence>
<feature type="region of interest" description="Disordered" evidence="1">
    <location>
        <begin position="76"/>
        <end position="96"/>
    </location>
</feature>
<comment type="caution">
    <text evidence="2">The sequence shown here is derived from an EMBL/GenBank/DDBJ whole genome shotgun (WGS) entry which is preliminary data.</text>
</comment>
<proteinExistence type="predicted"/>
<accession>A0A699GVG3</accession>
<dbReference type="AlphaFoldDB" id="A0A699GVG3"/>
<gene>
    <name evidence="2" type="ORF">Tci_206779</name>
</gene>
<dbReference type="EMBL" id="BKCJ010054680">
    <property type="protein sequence ID" value="GEW34803.1"/>
    <property type="molecule type" value="Genomic_DNA"/>
</dbReference>
<feature type="compositionally biased region" description="Basic and acidic residues" evidence="1">
    <location>
        <begin position="76"/>
        <end position="94"/>
    </location>
</feature>
<organism evidence="2">
    <name type="scientific">Tanacetum cinerariifolium</name>
    <name type="common">Dalmatian daisy</name>
    <name type="synonym">Chrysanthemum cinerariifolium</name>
    <dbReference type="NCBI Taxonomy" id="118510"/>
    <lineage>
        <taxon>Eukaryota</taxon>
        <taxon>Viridiplantae</taxon>
        <taxon>Streptophyta</taxon>
        <taxon>Embryophyta</taxon>
        <taxon>Tracheophyta</taxon>
        <taxon>Spermatophyta</taxon>
        <taxon>Magnoliopsida</taxon>
        <taxon>eudicotyledons</taxon>
        <taxon>Gunneridae</taxon>
        <taxon>Pentapetalae</taxon>
        <taxon>asterids</taxon>
        <taxon>campanulids</taxon>
        <taxon>Asterales</taxon>
        <taxon>Asteraceae</taxon>
        <taxon>Asteroideae</taxon>
        <taxon>Anthemideae</taxon>
        <taxon>Anthemidinae</taxon>
        <taxon>Tanacetum</taxon>
    </lineage>
</organism>
<reference evidence="2" key="1">
    <citation type="journal article" date="2019" name="Sci. Rep.">
        <title>Draft genome of Tanacetum cinerariifolium, the natural source of mosquito coil.</title>
        <authorList>
            <person name="Yamashiro T."/>
            <person name="Shiraishi A."/>
            <person name="Satake H."/>
            <person name="Nakayama K."/>
        </authorList>
    </citation>
    <scope>NUCLEOTIDE SEQUENCE</scope>
</reference>
<evidence type="ECO:0000256" key="1">
    <source>
        <dbReference type="SAM" id="MobiDB-lite"/>
    </source>
</evidence>